<dbReference type="PANTHER" id="PTHR10826">
    <property type="entry name" value="COMPLEMENT COMPONENT 1"/>
    <property type="match status" value="1"/>
</dbReference>
<dbReference type="InterPro" id="IPR036561">
    <property type="entry name" value="MAM33_sf"/>
</dbReference>
<dbReference type="InParanoid" id="A0A2R5GYQ7"/>
<dbReference type="InterPro" id="IPR003428">
    <property type="entry name" value="MAM33"/>
</dbReference>
<proteinExistence type="predicted"/>
<comment type="caution">
    <text evidence="1">The sequence shown here is derived from an EMBL/GenBank/DDBJ whole genome shotgun (WGS) entry which is preliminary data.</text>
</comment>
<dbReference type="Proteomes" id="UP000241890">
    <property type="component" value="Unassembled WGS sequence"/>
</dbReference>
<evidence type="ECO:0000313" key="1">
    <source>
        <dbReference type="EMBL" id="GBG33601.1"/>
    </source>
</evidence>
<protein>
    <submittedName>
        <fullName evidence="1">Mitochondrial acidic protein MAM33</fullName>
    </submittedName>
</protein>
<sequence>MLGARSIAMGRLAMRSAQGTYMQHAVGLASLNLDNVTDQRLCTVLAAPQPRAAPMVAKRMFSNTVGTKLASFVELEIREEEEVLSSKDDIATTLGDSPFKVDAAQTIDSYCVLKNGNATVEFAVSDLEHSEDDEVAIPFEVIIEHTSQKKEMIFDCIAKRADEEEGELLLESVSVKPLGSEEGAYSPSFVELNEDVQQSFFDYLEDHGVNTEFAEILLQIAEDKEQDLYVKWLHDVHTFVKDT</sequence>
<name>A0A2R5GYQ7_9STRA</name>
<gene>
    <name evidence="1" type="ORF">FCC1311_098242</name>
</gene>
<dbReference type="OrthoDB" id="278212at2759"/>
<keyword evidence="2" id="KW-1185">Reference proteome</keyword>
<accession>A0A2R5GYQ7</accession>
<organism evidence="1 2">
    <name type="scientific">Hondaea fermentalgiana</name>
    <dbReference type="NCBI Taxonomy" id="2315210"/>
    <lineage>
        <taxon>Eukaryota</taxon>
        <taxon>Sar</taxon>
        <taxon>Stramenopiles</taxon>
        <taxon>Bigyra</taxon>
        <taxon>Labyrinthulomycetes</taxon>
        <taxon>Thraustochytrida</taxon>
        <taxon>Thraustochytriidae</taxon>
        <taxon>Hondaea</taxon>
    </lineage>
</organism>
<dbReference type="PANTHER" id="PTHR10826:SF1">
    <property type="entry name" value="COMPLEMENT COMPONENT 1 Q SUBCOMPONENT-BINDING PROTEIN, MITOCHONDRIAL"/>
    <property type="match status" value="1"/>
</dbReference>
<dbReference type="AlphaFoldDB" id="A0A2R5GYQ7"/>
<dbReference type="FunCoup" id="A0A2R5GYQ7">
    <property type="interactions" value="121"/>
</dbReference>
<evidence type="ECO:0000313" key="2">
    <source>
        <dbReference type="Proteomes" id="UP000241890"/>
    </source>
</evidence>
<reference evidence="1 2" key="1">
    <citation type="submission" date="2017-12" db="EMBL/GenBank/DDBJ databases">
        <title>Sequencing, de novo assembly and annotation of complete genome of a new Thraustochytrid species, strain FCC1311.</title>
        <authorList>
            <person name="Sedici K."/>
            <person name="Godart F."/>
            <person name="Aiese Cigliano R."/>
            <person name="Sanseverino W."/>
            <person name="Barakat M."/>
            <person name="Ortet P."/>
            <person name="Marechal E."/>
            <person name="Cagnac O."/>
            <person name="Amato A."/>
        </authorList>
    </citation>
    <scope>NUCLEOTIDE SEQUENCE [LARGE SCALE GENOMIC DNA]</scope>
</reference>
<dbReference type="SUPFAM" id="SSF54529">
    <property type="entry name" value="Mitochondrial glycoprotein MAM33-like"/>
    <property type="match status" value="1"/>
</dbReference>
<dbReference type="GO" id="GO:0005759">
    <property type="term" value="C:mitochondrial matrix"/>
    <property type="evidence" value="ECO:0007669"/>
    <property type="project" value="InterPro"/>
</dbReference>
<dbReference type="EMBL" id="BEYU01000163">
    <property type="protein sequence ID" value="GBG33601.1"/>
    <property type="molecule type" value="Genomic_DNA"/>
</dbReference>
<dbReference type="Gene3D" id="3.10.280.10">
    <property type="entry name" value="Mitochondrial glycoprotein"/>
    <property type="match status" value="1"/>
</dbReference>
<dbReference type="Pfam" id="PF02330">
    <property type="entry name" value="MAM33"/>
    <property type="match status" value="1"/>
</dbReference>